<feature type="region of interest" description="Disordered" evidence="2">
    <location>
        <begin position="585"/>
        <end position="613"/>
    </location>
</feature>
<feature type="region of interest" description="Disordered" evidence="2">
    <location>
        <begin position="1"/>
        <end position="125"/>
    </location>
</feature>
<dbReference type="InterPro" id="IPR035899">
    <property type="entry name" value="DBL_dom_sf"/>
</dbReference>
<evidence type="ECO:0000256" key="2">
    <source>
        <dbReference type="SAM" id="MobiDB-lite"/>
    </source>
</evidence>
<feature type="domain" description="DH" evidence="3">
    <location>
        <begin position="665"/>
        <end position="859"/>
    </location>
</feature>
<keyword evidence="1" id="KW-0175">Coiled coil</keyword>
<dbReference type="InterPro" id="IPR000219">
    <property type="entry name" value="DH_dom"/>
</dbReference>
<evidence type="ECO:0000259" key="3">
    <source>
        <dbReference type="PROSITE" id="PS50010"/>
    </source>
</evidence>
<keyword evidence="5" id="KW-1185">Reference proteome</keyword>
<feature type="compositionally biased region" description="Basic and acidic residues" evidence="2">
    <location>
        <begin position="399"/>
        <end position="435"/>
    </location>
</feature>
<dbReference type="Proteomes" id="UP001150062">
    <property type="component" value="Unassembled WGS sequence"/>
</dbReference>
<organism evidence="4 5">
    <name type="scientific">Anaeramoeba flamelloides</name>
    <dbReference type="NCBI Taxonomy" id="1746091"/>
    <lineage>
        <taxon>Eukaryota</taxon>
        <taxon>Metamonada</taxon>
        <taxon>Anaeramoebidae</taxon>
        <taxon>Anaeramoeba</taxon>
    </lineage>
</organism>
<gene>
    <name evidence="4" type="ORF">M0813_17764</name>
</gene>
<sequence length="861" mass="102211">MTTERTNYKFKSKNTNRKLFKTSGSSNKEVRTLFRSKTSNTRAKDNTKLKAPNTNTNPKPKTNPKPNNNPKAKIKKKNPKTKTKTKTQTKKIFSQEQQQKKETSGEGNSHGLNKEKVQEIQTEHKNSEIEKELRQIEKLTPSQLQIKKLKNLIIKKVNEYENQIEDKNTELEILTETIEDYDTEKEKTKERIEKLRAERGELAEMFKSAETLVKNKNKKIEETKKEIVDLKEKYFKQKEELKKQISDNNELVEKKTQLDEQNENYEKSKNEFQKIEKELILKNEEQEKTILNLKKEFETQKSEFNHLSQTEISKIENQYQIKEKEMKEQLQNCELQFNEKLVQEKQLFEKKIEELKSNDGTQSTEKGTKIGKEKEIIQELKKEIENLKKEKDLIQQKMEKLELEKEKDREQEEENGKEMGKGKEEKEKEKEEIKTKSKAGNPLESYQNYLSNEGDNFKSNELNTLKKKLLNFKKENLQFKLKIKKNENLFKQMKQKFETDLANKEDELKEKTNGITKIEKINTKLEKKIQLNQKSNLEYLEKLEELELKQKENESYISQLKDYNNKLLEKNNLLTNQIKDKISQSVNNINNNDGVGNDDDNDNDKDNDNNNNNKIEDIEETQLSENNNKECNSIDISEYDEIIIIKIQKLLKTYTQKKIYIMAIKQKNLLNSTSKSEIEYVSQMHFFVDEYLKPIQELNVMDDTLISHLLKILEKMTSLSSKITRDLTNIIQNYNTNSHLKNEDEDWKEKSVYNNFIDYSNEMIIYISYFKDITKFNSILKVKLSEEDTIKQLFLNKKKLFPTKLNLFELVTIPLKRLTVYYHFFRDLSKTINKNNIDYPNIQNSLIRIRKYKSSIKKNQK</sequence>
<accession>A0ABQ8YU21</accession>
<dbReference type="Gene3D" id="1.20.900.10">
    <property type="entry name" value="Dbl homology (DH) domain"/>
    <property type="match status" value="1"/>
</dbReference>
<comment type="caution">
    <text evidence="4">The sequence shown here is derived from an EMBL/GenBank/DDBJ whole genome shotgun (WGS) entry which is preliminary data.</text>
</comment>
<reference evidence="4" key="1">
    <citation type="submission" date="2022-08" db="EMBL/GenBank/DDBJ databases">
        <title>Novel sulfate-reducing endosymbionts in the free-living metamonad Anaeramoeba.</title>
        <authorList>
            <person name="Jerlstrom-Hultqvist J."/>
            <person name="Cepicka I."/>
            <person name="Gallot-Lavallee L."/>
            <person name="Salas-Leiva D."/>
            <person name="Curtis B.A."/>
            <person name="Zahonova K."/>
            <person name="Pipaliya S."/>
            <person name="Dacks J."/>
            <person name="Roger A.J."/>
        </authorList>
    </citation>
    <scope>NUCLEOTIDE SEQUENCE</scope>
    <source>
        <strain evidence="4">Schooner1</strain>
    </source>
</reference>
<feature type="coiled-coil region" evidence="1">
    <location>
        <begin position="546"/>
        <end position="584"/>
    </location>
</feature>
<feature type="compositionally biased region" description="Basic residues" evidence="2">
    <location>
        <begin position="72"/>
        <end position="89"/>
    </location>
</feature>
<evidence type="ECO:0000313" key="4">
    <source>
        <dbReference type="EMBL" id="KAJ6248107.1"/>
    </source>
</evidence>
<dbReference type="PROSITE" id="PS50010">
    <property type="entry name" value="DH_2"/>
    <property type="match status" value="1"/>
</dbReference>
<feature type="compositionally biased region" description="Basic and acidic residues" evidence="2">
    <location>
        <begin position="112"/>
        <end position="125"/>
    </location>
</feature>
<protein>
    <recommendedName>
        <fullName evidence="3">DH domain-containing protein</fullName>
    </recommendedName>
</protein>
<feature type="compositionally biased region" description="Low complexity" evidence="2">
    <location>
        <begin position="586"/>
        <end position="595"/>
    </location>
</feature>
<dbReference type="EMBL" id="JAOAOG010000116">
    <property type="protein sequence ID" value="KAJ6248107.1"/>
    <property type="molecule type" value="Genomic_DNA"/>
</dbReference>
<feature type="region of interest" description="Disordered" evidence="2">
    <location>
        <begin position="399"/>
        <end position="446"/>
    </location>
</feature>
<evidence type="ECO:0000313" key="5">
    <source>
        <dbReference type="Proteomes" id="UP001150062"/>
    </source>
</evidence>
<evidence type="ECO:0000256" key="1">
    <source>
        <dbReference type="SAM" id="Coils"/>
    </source>
</evidence>
<feature type="compositionally biased region" description="Basic residues" evidence="2">
    <location>
        <begin position="8"/>
        <end position="20"/>
    </location>
</feature>
<proteinExistence type="predicted"/>
<name>A0ABQ8YU21_9EUKA</name>
<feature type="compositionally biased region" description="Acidic residues" evidence="2">
    <location>
        <begin position="596"/>
        <end position="605"/>
    </location>
</feature>
<dbReference type="SUPFAM" id="SSF48065">
    <property type="entry name" value="DBL homology domain (DH-domain)"/>
    <property type="match status" value="1"/>
</dbReference>
<feature type="compositionally biased region" description="Low complexity" evidence="2">
    <location>
        <begin position="49"/>
        <end position="71"/>
    </location>
</feature>